<feature type="transmembrane region" description="Helical" evidence="1">
    <location>
        <begin position="124"/>
        <end position="143"/>
    </location>
</feature>
<keyword evidence="1" id="KW-0472">Membrane</keyword>
<feature type="transmembrane region" description="Helical" evidence="1">
    <location>
        <begin position="93"/>
        <end position="118"/>
    </location>
</feature>
<protein>
    <submittedName>
        <fullName evidence="2">Uncharacterized protein</fullName>
    </submittedName>
</protein>
<dbReference type="AlphaFoldDB" id="K9EQF1"/>
<comment type="caution">
    <text evidence="2">The sequence shown here is derived from an EMBL/GenBank/DDBJ whole genome shotgun (WGS) entry which is preliminary data.</text>
</comment>
<reference evidence="2 3" key="1">
    <citation type="submission" date="2012-09" db="EMBL/GenBank/DDBJ databases">
        <title>The Genome Sequence of Alloiococcus otitis ATCC 51267.</title>
        <authorList>
            <consortium name="The Broad Institute Genome Sequencing Platform"/>
            <person name="Earl A."/>
            <person name="Ward D."/>
            <person name="Feldgarden M."/>
            <person name="Gevers D."/>
            <person name="Huys G."/>
            <person name="Walker B."/>
            <person name="Young S.K."/>
            <person name="Zeng Q."/>
            <person name="Gargeya S."/>
            <person name="Fitzgerald M."/>
            <person name="Haas B."/>
            <person name="Abouelleil A."/>
            <person name="Alvarado L."/>
            <person name="Arachchi H.M."/>
            <person name="Berlin A.M."/>
            <person name="Chapman S.B."/>
            <person name="Goldberg J."/>
            <person name="Griggs A."/>
            <person name="Gujja S."/>
            <person name="Hansen M."/>
            <person name="Howarth C."/>
            <person name="Imamovic A."/>
            <person name="Larimer J."/>
            <person name="McCowen C."/>
            <person name="Montmayeur A."/>
            <person name="Murphy C."/>
            <person name="Neiman D."/>
            <person name="Pearson M."/>
            <person name="Priest M."/>
            <person name="Roberts A."/>
            <person name="Saif S."/>
            <person name="Shea T."/>
            <person name="Sisk P."/>
            <person name="Sykes S."/>
            <person name="Wortman J."/>
            <person name="Nusbaum C."/>
            <person name="Birren B."/>
        </authorList>
    </citation>
    <scope>NUCLEOTIDE SEQUENCE [LARGE SCALE GENOMIC DNA]</scope>
    <source>
        <strain evidence="2 3">ATCC 51267</strain>
    </source>
</reference>
<dbReference type="HOGENOM" id="CLU_1773681_0_0_9"/>
<gene>
    <name evidence="2" type="ORF">HMPREF9698_01333</name>
</gene>
<keyword evidence="1" id="KW-0812">Transmembrane</keyword>
<dbReference type="STRING" id="883081.HMPREF9698_01333"/>
<dbReference type="EMBL" id="AGXA01000022">
    <property type="protein sequence ID" value="EKU93172.1"/>
    <property type="molecule type" value="Genomic_DNA"/>
</dbReference>
<organism evidence="2 3">
    <name type="scientific">Alloiococcus otitis ATCC 51267</name>
    <dbReference type="NCBI Taxonomy" id="883081"/>
    <lineage>
        <taxon>Bacteria</taxon>
        <taxon>Bacillati</taxon>
        <taxon>Bacillota</taxon>
        <taxon>Bacilli</taxon>
        <taxon>Lactobacillales</taxon>
        <taxon>Carnobacteriaceae</taxon>
        <taxon>Alloiococcus</taxon>
    </lineage>
</organism>
<dbReference type="Proteomes" id="UP000009875">
    <property type="component" value="Unassembled WGS sequence"/>
</dbReference>
<proteinExistence type="predicted"/>
<accession>K9EQF1</accession>
<dbReference type="RefSeq" id="WP_003778329.1">
    <property type="nucleotide sequence ID" value="NZ_JH992960.1"/>
</dbReference>
<name>K9EQF1_9LACT</name>
<sequence>MKGSLFRYGDLIEAGLVFFTCLIVTVIFAFLDQNFQGEASYLAEFVFSILEHQETVALALTLLALIFIYQFIKRRQLEVRLRFLVGARINMIRLGYLCLLLASLFTAFFLTICLGLLLSLSLQLTIEVFLFLLVYCLVSMIWVRID</sequence>
<dbReference type="eggNOG" id="ENOG50335JI">
    <property type="taxonomic scope" value="Bacteria"/>
</dbReference>
<keyword evidence="1" id="KW-1133">Transmembrane helix</keyword>
<keyword evidence="3" id="KW-1185">Reference proteome</keyword>
<feature type="transmembrane region" description="Helical" evidence="1">
    <location>
        <begin position="55"/>
        <end position="72"/>
    </location>
</feature>
<evidence type="ECO:0000256" key="1">
    <source>
        <dbReference type="SAM" id="Phobius"/>
    </source>
</evidence>
<dbReference type="OrthoDB" id="2968667at2"/>
<evidence type="ECO:0000313" key="3">
    <source>
        <dbReference type="Proteomes" id="UP000009875"/>
    </source>
</evidence>
<evidence type="ECO:0000313" key="2">
    <source>
        <dbReference type="EMBL" id="EKU93172.1"/>
    </source>
</evidence>
<feature type="transmembrane region" description="Helical" evidence="1">
    <location>
        <begin position="12"/>
        <end position="31"/>
    </location>
</feature>